<organism evidence="4 5">
    <name type="scientific">Escallonia herrerae</name>
    <dbReference type="NCBI Taxonomy" id="1293975"/>
    <lineage>
        <taxon>Eukaryota</taxon>
        <taxon>Viridiplantae</taxon>
        <taxon>Streptophyta</taxon>
        <taxon>Embryophyta</taxon>
        <taxon>Tracheophyta</taxon>
        <taxon>Spermatophyta</taxon>
        <taxon>Magnoliopsida</taxon>
        <taxon>eudicotyledons</taxon>
        <taxon>Gunneridae</taxon>
        <taxon>Pentapetalae</taxon>
        <taxon>asterids</taxon>
        <taxon>campanulids</taxon>
        <taxon>Escalloniales</taxon>
        <taxon>Escalloniaceae</taxon>
        <taxon>Escallonia</taxon>
    </lineage>
</organism>
<evidence type="ECO:0000313" key="5">
    <source>
        <dbReference type="Proteomes" id="UP001188597"/>
    </source>
</evidence>
<protein>
    <recommendedName>
        <fullName evidence="6">Beta-glucosidase</fullName>
    </recommendedName>
</protein>
<dbReference type="PROSITE" id="PS00572">
    <property type="entry name" value="GLYCOSYL_HYDROL_F1_1"/>
    <property type="match status" value="1"/>
</dbReference>
<dbReference type="SUPFAM" id="SSF51445">
    <property type="entry name" value="(Trans)glycosidases"/>
    <property type="match status" value="1"/>
</dbReference>
<dbReference type="PANTHER" id="PTHR10353:SF237">
    <property type="entry name" value="BETA-GLUCOSIDASE 12-RELATED"/>
    <property type="match status" value="1"/>
</dbReference>
<dbReference type="FunFam" id="3.20.20.80:FF:000041">
    <property type="entry name" value="Beta-glucosidase 7"/>
    <property type="match status" value="1"/>
</dbReference>
<dbReference type="AlphaFoldDB" id="A0AA88VD37"/>
<dbReference type="PRINTS" id="PR00131">
    <property type="entry name" value="GLHYDRLASE1"/>
</dbReference>
<comment type="similarity">
    <text evidence="1 3">Belongs to the glycosyl hydrolase 1 family.</text>
</comment>
<comment type="caution">
    <text evidence="4">The sequence shown here is derived from an EMBL/GenBank/DDBJ whole genome shotgun (WGS) entry which is preliminary data.</text>
</comment>
<proteinExistence type="inferred from homology"/>
<dbReference type="GO" id="GO:0008422">
    <property type="term" value="F:beta-glucosidase activity"/>
    <property type="evidence" value="ECO:0007669"/>
    <property type="project" value="TreeGrafter"/>
</dbReference>
<sequence length="445" mass="50093">MKDMNDRVGDFQFEHFHAGYSISNSRSVVIHGGDDGLAVVVRIMALLVSSGAVGGDSRGASTDGRTSSKPNADGIAYYNYLIDELINNGITPFVTIFHWDLPQALEDDGGFLNDNIVNDFQNYADLCFAMFGDRVKNWITVNEPWSYSVFGYAYGSFPPNRCSRGANREAVGFFVGRFARFARDQECDAGDSGVEPYNVSHNLLLSHAAAVQLYRQKYQAAQKGQIGISLNTEWMVPYDETSKKDQAAADRALAFMFMEPLHNGTYPTQMVSHVKDRLPSFTEEQSELVKGSFDFIGLNYYTAAYAANTNCPDHRHKKPSYLTDSCVSITKVKDGIPIGNETGSDWLYIYPEGIRDTLLYTKKAYGNPAVYVTENGVSRRNPVENLTDSLRMYYHQQHLSMLQNLTRIDPSNVKGYFIWSLLDNFEWLDGYSVRFGIMYIDYNSL</sequence>
<feature type="non-terminal residue" evidence="4">
    <location>
        <position position="1"/>
    </location>
</feature>
<name>A0AA88VD37_9ASTE</name>
<dbReference type="EMBL" id="JAVXUP010001977">
    <property type="protein sequence ID" value="KAK3006566.1"/>
    <property type="molecule type" value="Genomic_DNA"/>
</dbReference>
<dbReference type="GO" id="GO:0005975">
    <property type="term" value="P:carbohydrate metabolic process"/>
    <property type="evidence" value="ECO:0007669"/>
    <property type="project" value="InterPro"/>
</dbReference>
<accession>A0AA88VD37</accession>
<evidence type="ECO:0000256" key="3">
    <source>
        <dbReference type="RuleBase" id="RU003690"/>
    </source>
</evidence>
<evidence type="ECO:0000256" key="1">
    <source>
        <dbReference type="ARBA" id="ARBA00010838"/>
    </source>
</evidence>
<evidence type="ECO:0000256" key="2">
    <source>
        <dbReference type="PROSITE-ProRule" id="PRU10055"/>
    </source>
</evidence>
<dbReference type="InterPro" id="IPR001360">
    <property type="entry name" value="Glyco_hydro_1"/>
</dbReference>
<dbReference type="Proteomes" id="UP001188597">
    <property type="component" value="Unassembled WGS sequence"/>
</dbReference>
<gene>
    <name evidence="4" type="ORF">RJ639_016396</name>
</gene>
<keyword evidence="5" id="KW-1185">Reference proteome</keyword>
<evidence type="ECO:0000313" key="4">
    <source>
        <dbReference type="EMBL" id="KAK3006566.1"/>
    </source>
</evidence>
<reference evidence="4" key="1">
    <citation type="submission" date="2022-12" db="EMBL/GenBank/DDBJ databases">
        <title>Draft genome assemblies for two species of Escallonia (Escalloniales).</title>
        <authorList>
            <person name="Chanderbali A."/>
            <person name="Dervinis C."/>
            <person name="Anghel I."/>
            <person name="Soltis D."/>
            <person name="Soltis P."/>
            <person name="Zapata F."/>
        </authorList>
    </citation>
    <scope>NUCLEOTIDE SEQUENCE</scope>
    <source>
        <strain evidence="4">UCBG64.0493</strain>
        <tissue evidence="4">Leaf</tissue>
    </source>
</reference>
<feature type="active site" description="Nucleophile" evidence="2">
    <location>
        <position position="374"/>
    </location>
</feature>
<dbReference type="Pfam" id="PF00232">
    <property type="entry name" value="Glyco_hydro_1"/>
    <property type="match status" value="1"/>
</dbReference>
<dbReference type="PANTHER" id="PTHR10353">
    <property type="entry name" value="GLYCOSYL HYDROLASE"/>
    <property type="match status" value="1"/>
</dbReference>
<dbReference type="InterPro" id="IPR017853">
    <property type="entry name" value="GH"/>
</dbReference>
<dbReference type="Gene3D" id="3.20.20.80">
    <property type="entry name" value="Glycosidases"/>
    <property type="match status" value="1"/>
</dbReference>
<evidence type="ECO:0008006" key="6">
    <source>
        <dbReference type="Google" id="ProtNLM"/>
    </source>
</evidence>
<dbReference type="InterPro" id="IPR018120">
    <property type="entry name" value="Glyco_hydro_1_AS"/>
</dbReference>